<keyword evidence="3 4" id="KW-0648">Protein biosynthesis</keyword>
<evidence type="ECO:0000313" key="9">
    <source>
        <dbReference type="Proteomes" id="UP000229756"/>
    </source>
</evidence>
<keyword evidence="2 4" id="KW-0396">Initiation factor</keyword>
<name>A0A2M8EL89_UNCKA</name>
<dbReference type="InterPro" id="IPR036787">
    <property type="entry name" value="T_IF-3_N_sf"/>
</dbReference>
<evidence type="ECO:0000256" key="2">
    <source>
        <dbReference type="ARBA" id="ARBA00022540"/>
    </source>
</evidence>
<evidence type="ECO:0000256" key="3">
    <source>
        <dbReference type="ARBA" id="ARBA00022917"/>
    </source>
</evidence>
<accession>A0A2M8EL89</accession>
<dbReference type="EMBL" id="PFSJ01000024">
    <property type="protein sequence ID" value="PJC23485.1"/>
    <property type="molecule type" value="Genomic_DNA"/>
</dbReference>
<evidence type="ECO:0000256" key="1">
    <source>
        <dbReference type="ARBA" id="ARBA00005439"/>
    </source>
</evidence>
<feature type="domain" description="Translation initiation factor 3 N-terminal" evidence="7">
    <location>
        <begin position="5"/>
        <end position="73"/>
    </location>
</feature>
<dbReference type="GO" id="GO:0005737">
    <property type="term" value="C:cytoplasm"/>
    <property type="evidence" value="ECO:0007669"/>
    <property type="project" value="UniProtKB-SubCell"/>
</dbReference>
<evidence type="ECO:0000256" key="4">
    <source>
        <dbReference type="HAMAP-Rule" id="MF_00080"/>
    </source>
</evidence>
<dbReference type="Proteomes" id="UP000229756">
    <property type="component" value="Unassembled WGS sequence"/>
</dbReference>
<dbReference type="SUPFAM" id="SSF54364">
    <property type="entry name" value="Translation initiation factor IF3, N-terminal domain"/>
    <property type="match status" value="1"/>
</dbReference>
<comment type="subcellular location">
    <subcellularLocation>
        <location evidence="4">Cytoplasm</location>
    </subcellularLocation>
</comment>
<dbReference type="PANTHER" id="PTHR10938:SF0">
    <property type="entry name" value="TRANSLATION INITIATION FACTOR IF-3, MITOCHONDRIAL"/>
    <property type="match status" value="1"/>
</dbReference>
<dbReference type="Pfam" id="PF05198">
    <property type="entry name" value="IF3_N"/>
    <property type="match status" value="1"/>
</dbReference>
<dbReference type="AlphaFoldDB" id="A0A2M8EL89"/>
<comment type="caution">
    <text evidence="8">The sequence shown here is derived from an EMBL/GenBank/DDBJ whole genome shotgun (WGS) entry which is preliminary data.</text>
</comment>
<evidence type="ECO:0000259" key="7">
    <source>
        <dbReference type="Pfam" id="PF05198"/>
    </source>
</evidence>
<dbReference type="InterPro" id="IPR036788">
    <property type="entry name" value="T_IF-3_C_sf"/>
</dbReference>
<protein>
    <recommendedName>
        <fullName evidence="4 5">Translation initiation factor IF-3</fullName>
    </recommendedName>
</protein>
<comment type="subunit">
    <text evidence="4">Monomer.</text>
</comment>
<dbReference type="NCBIfam" id="TIGR00168">
    <property type="entry name" value="infC"/>
    <property type="match status" value="1"/>
</dbReference>
<dbReference type="InterPro" id="IPR019815">
    <property type="entry name" value="Translation_initiation_fac_3_C"/>
</dbReference>
<reference evidence="9" key="1">
    <citation type="submission" date="2017-09" db="EMBL/GenBank/DDBJ databases">
        <title>Depth-based differentiation of microbial function through sediment-hosted aquifers and enrichment of novel symbionts in the deep terrestrial subsurface.</title>
        <authorList>
            <person name="Probst A.J."/>
            <person name="Ladd B."/>
            <person name="Jarett J.K."/>
            <person name="Geller-Mcgrath D.E."/>
            <person name="Sieber C.M.K."/>
            <person name="Emerson J.B."/>
            <person name="Anantharaman K."/>
            <person name="Thomas B.C."/>
            <person name="Malmstrom R."/>
            <person name="Stieglmeier M."/>
            <person name="Klingl A."/>
            <person name="Woyke T."/>
            <person name="Ryan C.M."/>
            <person name="Banfield J.F."/>
        </authorList>
    </citation>
    <scope>NUCLEOTIDE SEQUENCE [LARGE SCALE GENOMIC DNA]</scope>
</reference>
<dbReference type="GO" id="GO:0003743">
    <property type="term" value="F:translation initiation factor activity"/>
    <property type="evidence" value="ECO:0007669"/>
    <property type="project" value="UniProtKB-UniRule"/>
</dbReference>
<sequence length="166" mass="18848">MYLKLNEKIGSKEVRLIDQNGENVGVKSRDEAIKMAKELGLDLLEVSGSAVPPVCKIIDYNKYLYEQKGKLKKSKSKKTELKEFTMSPNISEGDLNVRIKRAKEFLEDGNMVKFTVKFKGREATYPERGEIKIKIIESELNGMGKVERPLQMVGQLMTVTFMPVSK</sequence>
<dbReference type="Pfam" id="PF00707">
    <property type="entry name" value="IF3_C"/>
    <property type="match status" value="1"/>
</dbReference>
<dbReference type="GO" id="GO:0043022">
    <property type="term" value="F:ribosome binding"/>
    <property type="evidence" value="ECO:0007669"/>
    <property type="project" value="TreeGrafter"/>
</dbReference>
<dbReference type="GO" id="GO:0032790">
    <property type="term" value="P:ribosome disassembly"/>
    <property type="evidence" value="ECO:0007669"/>
    <property type="project" value="TreeGrafter"/>
</dbReference>
<feature type="domain" description="Translation initiation factor 3 C-terminal" evidence="6">
    <location>
        <begin position="80"/>
        <end position="163"/>
    </location>
</feature>
<comment type="similarity">
    <text evidence="1 4">Belongs to the IF-3 family.</text>
</comment>
<dbReference type="PANTHER" id="PTHR10938">
    <property type="entry name" value="TRANSLATION INITIATION FACTOR IF-3"/>
    <property type="match status" value="1"/>
</dbReference>
<organism evidence="8 9">
    <name type="scientific">candidate division WWE3 bacterium CG_4_9_14_0_2_um_filter_35_11</name>
    <dbReference type="NCBI Taxonomy" id="1975077"/>
    <lineage>
        <taxon>Bacteria</taxon>
        <taxon>Katanobacteria</taxon>
    </lineage>
</organism>
<evidence type="ECO:0000256" key="5">
    <source>
        <dbReference type="NCBIfam" id="TIGR00168"/>
    </source>
</evidence>
<comment type="function">
    <text evidence="4">IF-3 binds to the 30S ribosomal subunit and shifts the equilibrium between 70S ribosomes and their 50S and 30S subunits in favor of the free subunits, thus enhancing the availability of 30S subunits on which protein synthesis initiation begins.</text>
</comment>
<dbReference type="HAMAP" id="MF_00080">
    <property type="entry name" value="IF_3"/>
    <property type="match status" value="1"/>
</dbReference>
<evidence type="ECO:0000313" key="8">
    <source>
        <dbReference type="EMBL" id="PJC23485.1"/>
    </source>
</evidence>
<dbReference type="InterPro" id="IPR001288">
    <property type="entry name" value="Translation_initiation_fac_3"/>
</dbReference>
<dbReference type="Gene3D" id="3.30.110.10">
    <property type="entry name" value="Translation initiation factor 3 (IF-3), C-terminal domain"/>
    <property type="match status" value="1"/>
</dbReference>
<dbReference type="Gene3D" id="3.10.20.80">
    <property type="entry name" value="Translation initiation factor 3 (IF-3), N-terminal domain"/>
    <property type="match status" value="1"/>
</dbReference>
<gene>
    <name evidence="4" type="primary">infC</name>
    <name evidence="8" type="ORF">CO058_03155</name>
</gene>
<dbReference type="InterPro" id="IPR019814">
    <property type="entry name" value="Translation_initiation_fac_3_N"/>
</dbReference>
<proteinExistence type="inferred from homology"/>
<dbReference type="SUPFAM" id="SSF55200">
    <property type="entry name" value="Translation initiation factor IF3, C-terminal domain"/>
    <property type="match status" value="1"/>
</dbReference>
<keyword evidence="4" id="KW-0963">Cytoplasm</keyword>
<evidence type="ECO:0000259" key="6">
    <source>
        <dbReference type="Pfam" id="PF00707"/>
    </source>
</evidence>